<keyword evidence="4 8" id="KW-0547">Nucleotide-binding</keyword>
<proteinExistence type="inferred from homology"/>
<dbReference type="FunFam" id="3.40.50.300:FF:000991">
    <property type="entry name" value="Dephospho-CoA kinase"/>
    <property type="match status" value="1"/>
</dbReference>
<dbReference type="NCBIfam" id="TIGR00152">
    <property type="entry name" value="dephospho-CoA kinase"/>
    <property type="match status" value="1"/>
</dbReference>
<feature type="binding site" evidence="8">
    <location>
        <begin position="12"/>
        <end position="17"/>
    </location>
    <ligand>
        <name>ATP</name>
        <dbReference type="ChEBI" id="CHEBI:30616"/>
    </ligand>
</feature>
<evidence type="ECO:0000256" key="4">
    <source>
        <dbReference type="ARBA" id="ARBA00022741"/>
    </source>
</evidence>
<dbReference type="HAMAP" id="MF_00376">
    <property type="entry name" value="Dephospho_CoA_kinase"/>
    <property type="match status" value="1"/>
</dbReference>
<dbReference type="PANTHER" id="PTHR10695">
    <property type="entry name" value="DEPHOSPHO-COA KINASE-RELATED"/>
    <property type="match status" value="1"/>
</dbReference>
<keyword evidence="11" id="KW-1185">Reference proteome</keyword>
<evidence type="ECO:0000256" key="5">
    <source>
        <dbReference type="ARBA" id="ARBA00022777"/>
    </source>
</evidence>
<dbReference type="GO" id="GO:0015937">
    <property type="term" value="P:coenzyme A biosynthetic process"/>
    <property type="evidence" value="ECO:0007669"/>
    <property type="project" value="UniProtKB-UniRule"/>
</dbReference>
<dbReference type="PATRIC" id="fig|1423726.3.peg.1879"/>
<sequence>MTTVLGLTGGIATGKSTVSAWLKAWGYLIVDADVIARQVVASGTPGLAQITAAFSKQVLQADGSLDRGALGQLVFHDETQRQRLMQITAPLIHKEILAQRQAGIDRQVPLVVLDIPLLFETDYQQYTDVTWVVSVDRVTQQQRLMQRNGLTAAAANARIDSQWSLARKRQLADVVIDNNGSLAETQAQVRSALAQLGFVPEQAKK</sequence>
<dbReference type="PANTHER" id="PTHR10695:SF46">
    <property type="entry name" value="BIFUNCTIONAL COENZYME A SYNTHASE-RELATED"/>
    <property type="match status" value="1"/>
</dbReference>
<dbReference type="RefSeq" id="WP_057903993.1">
    <property type="nucleotide sequence ID" value="NZ_AZDA01000026.1"/>
</dbReference>
<organism evidence="10 11">
    <name type="scientific">Loigolactobacillus bifermentans DSM 20003</name>
    <dbReference type="NCBI Taxonomy" id="1423726"/>
    <lineage>
        <taxon>Bacteria</taxon>
        <taxon>Bacillati</taxon>
        <taxon>Bacillota</taxon>
        <taxon>Bacilli</taxon>
        <taxon>Lactobacillales</taxon>
        <taxon>Lactobacillaceae</taxon>
        <taxon>Loigolactobacillus</taxon>
    </lineage>
</organism>
<evidence type="ECO:0000313" key="11">
    <source>
        <dbReference type="Proteomes" id="UP000051461"/>
    </source>
</evidence>
<evidence type="ECO:0000256" key="2">
    <source>
        <dbReference type="ARBA" id="ARBA00022490"/>
    </source>
</evidence>
<evidence type="ECO:0000256" key="7">
    <source>
        <dbReference type="ARBA" id="ARBA00022993"/>
    </source>
</evidence>
<dbReference type="CDD" id="cd02022">
    <property type="entry name" value="DPCK"/>
    <property type="match status" value="1"/>
</dbReference>
<gene>
    <name evidence="8" type="primary">coaE</name>
    <name evidence="10" type="ORF">FC07_GL001812</name>
</gene>
<name>A0A0R1H046_9LACO</name>
<dbReference type="PROSITE" id="PS51219">
    <property type="entry name" value="DPCK"/>
    <property type="match status" value="1"/>
</dbReference>
<dbReference type="AlphaFoldDB" id="A0A0R1H046"/>
<keyword evidence="5 8" id="KW-0418">Kinase</keyword>
<comment type="pathway">
    <text evidence="8">Cofactor biosynthesis; coenzyme A biosynthesis; CoA from (R)-pantothenate: step 5/5.</text>
</comment>
<protein>
    <recommendedName>
        <fullName evidence="8 9">Dephospho-CoA kinase</fullName>
        <ecNumber evidence="8 9">2.7.1.24</ecNumber>
    </recommendedName>
    <alternativeName>
        <fullName evidence="8">Dephosphocoenzyme A kinase</fullName>
    </alternativeName>
</protein>
<comment type="similarity">
    <text evidence="1 8">Belongs to the CoaE family.</text>
</comment>
<dbReference type="GO" id="GO:0004140">
    <property type="term" value="F:dephospho-CoA kinase activity"/>
    <property type="evidence" value="ECO:0007669"/>
    <property type="project" value="UniProtKB-UniRule"/>
</dbReference>
<dbReference type="SUPFAM" id="SSF52540">
    <property type="entry name" value="P-loop containing nucleoside triphosphate hydrolases"/>
    <property type="match status" value="1"/>
</dbReference>
<dbReference type="EC" id="2.7.1.24" evidence="8 9"/>
<dbReference type="GO" id="GO:0005524">
    <property type="term" value="F:ATP binding"/>
    <property type="evidence" value="ECO:0007669"/>
    <property type="project" value="UniProtKB-UniRule"/>
</dbReference>
<dbReference type="InterPro" id="IPR027417">
    <property type="entry name" value="P-loop_NTPase"/>
</dbReference>
<dbReference type="EMBL" id="AZDA01000026">
    <property type="protein sequence ID" value="KRK40013.1"/>
    <property type="molecule type" value="Genomic_DNA"/>
</dbReference>
<dbReference type="Proteomes" id="UP000051461">
    <property type="component" value="Unassembled WGS sequence"/>
</dbReference>
<keyword evidence="2 8" id="KW-0963">Cytoplasm</keyword>
<evidence type="ECO:0000313" key="10">
    <source>
        <dbReference type="EMBL" id="KRK40013.1"/>
    </source>
</evidence>
<dbReference type="STRING" id="1423726.FC07_GL001812"/>
<dbReference type="OrthoDB" id="9812943at2"/>
<dbReference type="Gene3D" id="3.40.50.300">
    <property type="entry name" value="P-loop containing nucleotide triphosphate hydrolases"/>
    <property type="match status" value="1"/>
</dbReference>
<evidence type="ECO:0000256" key="3">
    <source>
        <dbReference type="ARBA" id="ARBA00022679"/>
    </source>
</evidence>
<evidence type="ECO:0000256" key="1">
    <source>
        <dbReference type="ARBA" id="ARBA00009018"/>
    </source>
</evidence>
<keyword evidence="3 8" id="KW-0808">Transferase</keyword>
<comment type="function">
    <text evidence="8">Catalyzes the phosphorylation of the 3'-hydroxyl group of dephosphocoenzyme A to form coenzyme A.</text>
</comment>
<comment type="caution">
    <text evidence="10">The sequence shown here is derived from an EMBL/GenBank/DDBJ whole genome shotgun (WGS) entry which is preliminary data.</text>
</comment>
<dbReference type="UniPathway" id="UPA00241">
    <property type="reaction ID" value="UER00356"/>
</dbReference>
<accession>A0A0R1H046</accession>
<comment type="catalytic activity">
    <reaction evidence="8">
        <text>3'-dephospho-CoA + ATP = ADP + CoA + H(+)</text>
        <dbReference type="Rhea" id="RHEA:18245"/>
        <dbReference type="ChEBI" id="CHEBI:15378"/>
        <dbReference type="ChEBI" id="CHEBI:30616"/>
        <dbReference type="ChEBI" id="CHEBI:57287"/>
        <dbReference type="ChEBI" id="CHEBI:57328"/>
        <dbReference type="ChEBI" id="CHEBI:456216"/>
        <dbReference type="EC" id="2.7.1.24"/>
    </reaction>
</comment>
<evidence type="ECO:0000256" key="6">
    <source>
        <dbReference type="ARBA" id="ARBA00022840"/>
    </source>
</evidence>
<dbReference type="Pfam" id="PF01121">
    <property type="entry name" value="CoaE"/>
    <property type="match status" value="1"/>
</dbReference>
<keyword evidence="6 8" id="KW-0067">ATP-binding</keyword>
<dbReference type="GO" id="GO:0005737">
    <property type="term" value="C:cytoplasm"/>
    <property type="evidence" value="ECO:0007669"/>
    <property type="project" value="UniProtKB-SubCell"/>
</dbReference>
<reference evidence="10 11" key="1">
    <citation type="journal article" date="2015" name="Genome Announc.">
        <title>Expanding the biotechnology potential of lactobacilli through comparative genomics of 213 strains and associated genera.</title>
        <authorList>
            <person name="Sun Z."/>
            <person name="Harris H.M."/>
            <person name="McCann A."/>
            <person name="Guo C."/>
            <person name="Argimon S."/>
            <person name="Zhang W."/>
            <person name="Yang X."/>
            <person name="Jeffery I.B."/>
            <person name="Cooney J.C."/>
            <person name="Kagawa T.F."/>
            <person name="Liu W."/>
            <person name="Song Y."/>
            <person name="Salvetti E."/>
            <person name="Wrobel A."/>
            <person name="Rasinkangas P."/>
            <person name="Parkhill J."/>
            <person name="Rea M.C."/>
            <person name="O'Sullivan O."/>
            <person name="Ritari J."/>
            <person name="Douillard F.P."/>
            <person name="Paul Ross R."/>
            <person name="Yang R."/>
            <person name="Briner A.E."/>
            <person name="Felis G.E."/>
            <person name="de Vos W.M."/>
            <person name="Barrangou R."/>
            <person name="Klaenhammer T.R."/>
            <person name="Caufield P.W."/>
            <person name="Cui Y."/>
            <person name="Zhang H."/>
            <person name="O'Toole P.W."/>
        </authorList>
    </citation>
    <scope>NUCLEOTIDE SEQUENCE [LARGE SCALE GENOMIC DNA]</scope>
    <source>
        <strain evidence="10 11">DSM 20003</strain>
    </source>
</reference>
<evidence type="ECO:0000256" key="8">
    <source>
        <dbReference type="HAMAP-Rule" id="MF_00376"/>
    </source>
</evidence>
<evidence type="ECO:0000256" key="9">
    <source>
        <dbReference type="NCBIfam" id="TIGR00152"/>
    </source>
</evidence>
<dbReference type="InterPro" id="IPR001977">
    <property type="entry name" value="Depp_CoAkinase"/>
</dbReference>
<comment type="subcellular location">
    <subcellularLocation>
        <location evidence="8">Cytoplasm</location>
    </subcellularLocation>
</comment>
<keyword evidence="7 8" id="KW-0173">Coenzyme A biosynthesis</keyword>